<dbReference type="PROSITE" id="PS51752">
    <property type="entry name" value="JACALIN_LECTIN"/>
    <property type="match status" value="1"/>
</dbReference>
<organism evidence="3">
    <name type="scientific">Oryza barthii</name>
    <dbReference type="NCBI Taxonomy" id="65489"/>
    <lineage>
        <taxon>Eukaryota</taxon>
        <taxon>Viridiplantae</taxon>
        <taxon>Streptophyta</taxon>
        <taxon>Embryophyta</taxon>
        <taxon>Tracheophyta</taxon>
        <taxon>Spermatophyta</taxon>
        <taxon>Magnoliopsida</taxon>
        <taxon>Liliopsida</taxon>
        <taxon>Poales</taxon>
        <taxon>Poaceae</taxon>
        <taxon>BOP clade</taxon>
        <taxon>Oryzoideae</taxon>
        <taxon>Oryzeae</taxon>
        <taxon>Oryzinae</taxon>
        <taxon>Oryza</taxon>
    </lineage>
</organism>
<dbReference type="PANTHER" id="PTHR46506">
    <property type="entry name" value="OS05G0143600 PROTEIN"/>
    <property type="match status" value="1"/>
</dbReference>
<evidence type="ECO:0000313" key="3">
    <source>
        <dbReference type="EMBL" id="BBF89320.1"/>
    </source>
</evidence>
<dbReference type="EMBL" id="AP018850">
    <property type="protein sequence ID" value="BBF89323.1"/>
    <property type="molecule type" value="Genomic_DNA"/>
</dbReference>
<feature type="domain" description="Jacalin-type lectin" evidence="2">
    <location>
        <begin position="1"/>
        <end position="137"/>
    </location>
</feature>
<reference evidence="3" key="1">
    <citation type="submission" date="2018-08" db="EMBL/GenBank/DDBJ databases">
        <title>Oryza barthii genomic DNA, chromosome 11, BAC clone:OBARTa0046N04.</title>
        <authorList>
            <person name="Wu J."/>
            <person name="Kanamori H."/>
        </authorList>
    </citation>
    <scope>NUCLEOTIDE SEQUENCE</scope>
    <source>
        <strain evidence="3">W1588</strain>
    </source>
</reference>
<dbReference type="InterPro" id="IPR036404">
    <property type="entry name" value="Jacalin-like_lectin_dom_sf"/>
</dbReference>
<dbReference type="SUPFAM" id="SSF51101">
    <property type="entry name" value="Mannose-binding lectins"/>
    <property type="match status" value="1"/>
</dbReference>
<sequence>MVAGRCDVLPVAESSGRGGSPSPPAAAPFPLPLPLTRWWAGTALSPPLDPAGGEAAIDLGPSEYLIKVSGTTGSFCGLANLVTSLTFVTNAASYGPFGEGGGDPFVFPVQTNSSIVGFFDSNTIASNTTLREAKQQYQQMKKRGREQPINTTKLDLSPSVLDLGLPPGYP</sequence>
<dbReference type="InterPro" id="IPR001229">
    <property type="entry name" value="Jacalin-like_lectin_dom"/>
</dbReference>
<evidence type="ECO:0000313" key="4">
    <source>
        <dbReference type="EMBL" id="BBF89323.1"/>
    </source>
</evidence>
<reference evidence="4" key="2">
    <citation type="submission" date="2018-08" db="EMBL/GenBank/DDBJ databases">
        <title>Oryza barthii genomic DNA, chromosome 11, BAC clone:OBARTa0108M01.</title>
        <authorList>
            <person name="Wu J."/>
            <person name="Kanamori H."/>
        </authorList>
    </citation>
    <scope>NUCLEOTIDE SEQUENCE</scope>
    <source>
        <strain evidence="4">W1588</strain>
    </source>
</reference>
<evidence type="ECO:0000259" key="2">
    <source>
        <dbReference type="PROSITE" id="PS51752"/>
    </source>
</evidence>
<dbReference type="Gene3D" id="2.100.10.30">
    <property type="entry name" value="Jacalin-like lectin domain"/>
    <property type="match status" value="1"/>
</dbReference>
<keyword evidence="1" id="KW-0430">Lectin</keyword>
<protein>
    <recommendedName>
        <fullName evidence="2">Jacalin-type lectin domain-containing protein</fullName>
    </recommendedName>
</protein>
<dbReference type="EMBL" id="AP018849">
    <property type="protein sequence ID" value="BBF89320.1"/>
    <property type="molecule type" value="Genomic_DNA"/>
</dbReference>
<name>A0A679B9U9_9ORYZ</name>
<proteinExistence type="predicted"/>
<dbReference type="Pfam" id="PF01419">
    <property type="entry name" value="Jacalin"/>
    <property type="match status" value="1"/>
</dbReference>
<dbReference type="AlphaFoldDB" id="A0A679B9U9"/>
<accession>A0A679B9U9</accession>
<gene>
    <name evidence="3" type="primary">OBARTa0046N04.11</name>
    <name evidence="4" type="synonym">OBARTa0108M01.2</name>
</gene>
<evidence type="ECO:0000256" key="1">
    <source>
        <dbReference type="ARBA" id="ARBA00022734"/>
    </source>
</evidence>
<dbReference type="GO" id="GO:0030246">
    <property type="term" value="F:carbohydrate binding"/>
    <property type="evidence" value="ECO:0007669"/>
    <property type="project" value="UniProtKB-KW"/>
</dbReference>